<evidence type="ECO:0000259" key="3">
    <source>
        <dbReference type="PROSITE" id="PS50977"/>
    </source>
</evidence>
<evidence type="ECO:0000256" key="2">
    <source>
        <dbReference type="PROSITE-ProRule" id="PRU00335"/>
    </source>
</evidence>
<dbReference type="RefSeq" id="WP_310225603.1">
    <property type="nucleotide sequence ID" value="NZ_JAVDSB010000002.1"/>
</dbReference>
<feature type="DNA-binding region" description="H-T-H motif" evidence="2">
    <location>
        <begin position="23"/>
        <end position="42"/>
    </location>
</feature>
<dbReference type="InterPro" id="IPR009057">
    <property type="entry name" value="Homeodomain-like_sf"/>
</dbReference>
<keyword evidence="1 2" id="KW-0238">DNA-binding</keyword>
<protein>
    <submittedName>
        <fullName evidence="4">AcrR family transcriptional regulator</fullName>
    </submittedName>
</protein>
<dbReference type="Gene3D" id="1.10.357.10">
    <property type="entry name" value="Tetracycline Repressor, domain 2"/>
    <property type="match status" value="1"/>
</dbReference>
<gene>
    <name evidence="4" type="ORF">J2736_001810</name>
</gene>
<evidence type="ECO:0000313" key="4">
    <source>
        <dbReference type="EMBL" id="MDR6550623.1"/>
    </source>
</evidence>
<dbReference type="Gene3D" id="1.10.10.60">
    <property type="entry name" value="Homeodomain-like"/>
    <property type="match status" value="1"/>
</dbReference>
<keyword evidence="5" id="KW-1185">Reference proteome</keyword>
<dbReference type="SUPFAM" id="SSF48498">
    <property type="entry name" value="Tetracyclin repressor-like, C-terminal domain"/>
    <property type="match status" value="1"/>
</dbReference>
<dbReference type="EMBL" id="JAVDSB010000002">
    <property type="protein sequence ID" value="MDR6550623.1"/>
    <property type="molecule type" value="Genomic_DNA"/>
</dbReference>
<evidence type="ECO:0000313" key="5">
    <source>
        <dbReference type="Proteomes" id="UP001267290"/>
    </source>
</evidence>
<name>A0ABU1NT13_9BACL</name>
<dbReference type="SUPFAM" id="SSF46689">
    <property type="entry name" value="Homeodomain-like"/>
    <property type="match status" value="1"/>
</dbReference>
<proteinExistence type="predicted"/>
<feature type="domain" description="HTH tetR-type" evidence="3">
    <location>
        <begin position="1"/>
        <end position="60"/>
    </location>
</feature>
<dbReference type="Proteomes" id="UP001267290">
    <property type="component" value="Unassembled WGS sequence"/>
</dbReference>
<evidence type="ECO:0000256" key="1">
    <source>
        <dbReference type="ARBA" id="ARBA00023125"/>
    </source>
</evidence>
<comment type="caution">
    <text evidence="4">The sequence shown here is derived from an EMBL/GenBank/DDBJ whole genome shotgun (WGS) entry which is preliminary data.</text>
</comment>
<dbReference type="Pfam" id="PF00440">
    <property type="entry name" value="TetR_N"/>
    <property type="match status" value="1"/>
</dbReference>
<reference evidence="4 5" key="1">
    <citation type="submission" date="2023-07" db="EMBL/GenBank/DDBJ databases">
        <title>Sorghum-associated microbial communities from plants grown in Nebraska, USA.</title>
        <authorList>
            <person name="Schachtman D."/>
        </authorList>
    </citation>
    <scope>NUCLEOTIDE SEQUENCE [LARGE SCALE GENOMIC DNA]</scope>
    <source>
        <strain evidence="4 5">CC258</strain>
    </source>
</reference>
<dbReference type="PROSITE" id="PS50977">
    <property type="entry name" value="HTH_TETR_2"/>
    <property type="match status" value="1"/>
</dbReference>
<sequence>MDFKSRVMKAAIEEFEEKGIRFTMDDLSAKLGVSKRTLYEQIGNKEDIIRLFIREAFTSIKEQEQRIMSDESLDVVTKLMAIIQIMPNFSAVLDYRRIYEIEKSFPELFVEIENNLQADWETTLLLIEEGIKLKRLKPINPLIFKEVLLATMDRMLKDRFLMETNLTYEEALRGAIEIVFNGIVHNKDLAIASQA</sequence>
<dbReference type="InterPro" id="IPR001647">
    <property type="entry name" value="HTH_TetR"/>
</dbReference>
<dbReference type="InterPro" id="IPR036271">
    <property type="entry name" value="Tet_transcr_reg_TetR-rel_C_sf"/>
</dbReference>
<accession>A0ABU1NT13</accession>
<dbReference type="PRINTS" id="PR00455">
    <property type="entry name" value="HTHTETR"/>
</dbReference>
<organism evidence="4 5">
    <name type="scientific">Paenibacillus qinlingensis</name>
    <dbReference type="NCBI Taxonomy" id="1837343"/>
    <lineage>
        <taxon>Bacteria</taxon>
        <taxon>Bacillati</taxon>
        <taxon>Bacillota</taxon>
        <taxon>Bacilli</taxon>
        <taxon>Bacillales</taxon>
        <taxon>Paenibacillaceae</taxon>
        <taxon>Paenibacillus</taxon>
    </lineage>
</organism>